<dbReference type="InterPro" id="IPR012340">
    <property type="entry name" value="NA-bd_OB-fold"/>
</dbReference>
<dbReference type="InterPro" id="IPR001253">
    <property type="entry name" value="TIF_eIF-1A"/>
</dbReference>
<keyword evidence="3" id="KW-0694">RNA-binding</keyword>
<evidence type="ECO:0000256" key="5">
    <source>
        <dbReference type="PROSITE-ProRule" id="PRU00181"/>
    </source>
</evidence>
<evidence type="ECO:0000256" key="2">
    <source>
        <dbReference type="ARBA" id="ARBA00020989"/>
    </source>
</evidence>
<organism evidence="7 8">
    <name type="scientific">Cryptotermes secundus</name>
    <dbReference type="NCBI Taxonomy" id="105785"/>
    <lineage>
        <taxon>Eukaryota</taxon>
        <taxon>Metazoa</taxon>
        <taxon>Ecdysozoa</taxon>
        <taxon>Arthropoda</taxon>
        <taxon>Hexapoda</taxon>
        <taxon>Insecta</taxon>
        <taxon>Pterygota</taxon>
        <taxon>Neoptera</taxon>
        <taxon>Polyneoptera</taxon>
        <taxon>Dictyoptera</taxon>
        <taxon>Blattodea</taxon>
        <taxon>Blattoidea</taxon>
        <taxon>Termitoidae</taxon>
        <taxon>Kalotermitidae</taxon>
        <taxon>Cryptotermitinae</taxon>
        <taxon>Cryptotermes</taxon>
    </lineage>
</organism>
<evidence type="ECO:0000259" key="6">
    <source>
        <dbReference type="PROSITE" id="PS50832"/>
    </source>
</evidence>
<feature type="domain" description="S1-like" evidence="6">
    <location>
        <begin position="17"/>
        <end position="84"/>
    </location>
</feature>
<dbReference type="GO" id="GO:0003723">
    <property type="term" value="F:RNA binding"/>
    <property type="evidence" value="ECO:0007669"/>
    <property type="project" value="UniProtKB-KW"/>
</dbReference>
<proteinExistence type="inferred from homology"/>
<dbReference type="STRING" id="105785.A0A2J7PLC8"/>
<dbReference type="Pfam" id="PF01176">
    <property type="entry name" value="eIF-1a"/>
    <property type="match status" value="1"/>
</dbReference>
<sequence>MSRTTKSKHVMKEVLLDDLELPADNQEVVRVLASRGNNLHMVEDAAGSQFLVSVPTKFRRNVWIKRGDFVLVEPLAEGDKVRAE</sequence>
<feature type="non-terminal residue" evidence="7">
    <location>
        <position position="84"/>
    </location>
</feature>
<name>A0A2J7PLC8_9NEOP</name>
<evidence type="ECO:0000313" key="7">
    <source>
        <dbReference type="EMBL" id="PNF17145.1"/>
    </source>
</evidence>
<evidence type="ECO:0000256" key="4">
    <source>
        <dbReference type="ARBA" id="ARBA00031998"/>
    </source>
</evidence>
<keyword evidence="5" id="KW-0648">Protein biosynthesis</keyword>
<dbReference type="InParanoid" id="A0A2J7PLC8"/>
<evidence type="ECO:0000313" key="8">
    <source>
        <dbReference type="Proteomes" id="UP000235965"/>
    </source>
</evidence>
<keyword evidence="8" id="KW-1185">Reference proteome</keyword>
<dbReference type="SUPFAM" id="SSF50249">
    <property type="entry name" value="Nucleic acid-binding proteins"/>
    <property type="match status" value="1"/>
</dbReference>
<dbReference type="GO" id="GO:0003743">
    <property type="term" value="F:translation initiation factor activity"/>
    <property type="evidence" value="ECO:0007669"/>
    <property type="project" value="UniProtKB-UniRule"/>
</dbReference>
<dbReference type="PANTHER" id="PTHR21641:SF0">
    <property type="entry name" value="RNA-BINDING PROTEIN EIF1AD-RELATED"/>
    <property type="match status" value="1"/>
</dbReference>
<reference evidence="7 8" key="1">
    <citation type="submission" date="2017-12" db="EMBL/GenBank/DDBJ databases">
        <title>Hemimetabolous genomes reveal molecular basis of termite eusociality.</title>
        <authorList>
            <person name="Harrison M.C."/>
            <person name="Jongepier E."/>
            <person name="Robertson H.M."/>
            <person name="Arning N."/>
            <person name="Bitard-Feildel T."/>
            <person name="Chao H."/>
            <person name="Childers C.P."/>
            <person name="Dinh H."/>
            <person name="Doddapaneni H."/>
            <person name="Dugan S."/>
            <person name="Gowin J."/>
            <person name="Greiner C."/>
            <person name="Han Y."/>
            <person name="Hu H."/>
            <person name="Hughes D.S.T."/>
            <person name="Huylmans A.-K."/>
            <person name="Kemena C."/>
            <person name="Kremer L.P.M."/>
            <person name="Lee S.L."/>
            <person name="Lopez-Ezquerra A."/>
            <person name="Mallet L."/>
            <person name="Monroy-Kuhn J.M."/>
            <person name="Moser A."/>
            <person name="Murali S.C."/>
            <person name="Muzny D.M."/>
            <person name="Otani S."/>
            <person name="Piulachs M.-D."/>
            <person name="Poelchau M."/>
            <person name="Qu J."/>
            <person name="Schaub F."/>
            <person name="Wada-Katsumata A."/>
            <person name="Worley K.C."/>
            <person name="Xie Q."/>
            <person name="Ylla G."/>
            <person name="Poulsen M."/>
            <person name="Gibbs R.A."/>
            <person name="Schal C."/>
            <person name="Richards S."/>
            <person name="Belles X."/>
            <person name="Korb J."/>
            <person name="Bornberg-Bauer E."/>
        </authorList>
    </citation>
    <scope>NUCLEOTIDE SEQUENCE [LARGE SCALE GENOMIC DNA]</scope>
    <source>
        <tissue evidence="7">Whole body</tissue>
    </source>
</reference>
<dbReference type="GO" id="GO:0005634">
    <property type="term" value="C:nucleus"/>
    <property type="evidence" value="ECO:0007669"/>
    <property type="project" value="TreeGrafter"/>
</dbReference>
<dbReference type="AlphaFoldDB" id="A0A2J7PLC8"/>
<dbReference type="Proteomes" id="UP000235965">
    <property type="component" value="Unassembled WGS sequence"/>
</dbReference>
<dbReference type="SMART" id="SM00652">
    <property type="entry name" value="eIF1a"/>
    <property type="match status" value="1"/>
</dbReference>
<dbReference type="OrthoDB" id="1738325at2759"/>
<comment type="caution">
    <text evidence="7">The sequence shown here is derived from an EMBL/GenBank/DDBJ whole genome shotgun (WGS) entry which is preliminary data.</text>
</comment>
<evidence type="ECO:0000256" key="3">
    <source>
        <dbReference type="ARBA" id="ARBA00022884"/>
    </source>
</evidence>
<evidence type="ECO:0000256" key="1">
    <source>
        <dbReference type="ARBA" id="ARBA00007340"/>
    </source>
</evidence>
<gene>
    <name evidence="7" type="ORF">B7P43_G09064</name>
</gene>
<accession>A0A2J7PLC8</accession>
<dbReference type="PANTHER" id="PTHR21641">
    <property type="entry name" value="TRANSLATION INITIATION FACTOR-RELATED"/>
    <property type="match status" value="1"/>
</dbReference>
<dbReference type="EMBL" id="NEVH01024426">
    <property type="protein sequence ID" value="PNF17145.1"/>
    <property type="molecule type" value="Genomic_DNA"/>
</dbReference>
<dbReference type="PROSITE" id="PS50832">
    <property type="entry name" value="S1_IF1_TYPE"/>
    <property type="match status" value="1"/>
</dbReference>
<keyword evidence="5" id="KW-0396">Initiation factor</keyword>
<dbReference type="InterPro" id="IPR006196">
    <property type="entry name" value="RNA-binding_domain_S1_IF1"/>
</dbReference>
<protein>
    <recommendedName>
        <fullName evidence="2">Probable RNA-binding protein EIF1AD</fullName>
    </recommendedName>
    <alternativeName>
        <fullName evidence="4">Eukaryotic translation initiation factor 1A domain-containing protein</fullName>
    </alternativeName>
</protein>
<dbReference type="Gene3D" id="2.40.50.140">
    <property type="entry name" value="Nucleic acid-binding proteins"/>
    <property type="match status" value="1"/>
</dbReference>
<dbReference type="InterPro" id="IPR039294">
    <property type="entry name" value="EIF1AD"/>
</dbReference>
<comment type="similarity">
    <text evidence="1">Belongs to the EIF1AD family.</text>
</comment>